<dbReference type="Gene3D" id="3.40.20.10">
    <property type="entry name" value="Severin"/>
    <property type="match status" value="6"/>
</dbReference>
<dbReference type="PANTHER" id="PTHR11977">
    <property type="entry name" value="VILLIN"/>
    <property type="match status" value="1"/>
</dbReference>
<dbReference type="InterPro" id="IPR003591">
    <property type="entry name" value="Leu-rich_rpt_typical-subtyp"/>
</dbReference>
<dbReference type="SUPFAM" id="SSF52058">
    <property type="entry name" value="L domain-like"/>
    <property type="match status" value="1"/>
</dbReference>
<dbReference type="SUPFAM" id="SSF55753">
    <property type="entry name" value="Actin depolymerizing proteins"/>
    <property type="match status" value="6"/>
</dbReference>
<dbReference type="InterPro" id="IPR032675">
    <property type="entry name" value="LRR_dom_sf"/>
</dbReference>
<dbReference type="CDD" id="cd11288">
    <property type="entry name" value="gelsolin_S5_like"/>
    <property type="match status" value="1"/>
</dbReference>
<dbReference type="InterPro" id="IPR007123">
    <property type="entry name" value="Gelsolin-like_dom"/>
</dbReference>
<dbReference type="CDD" id="cd11292">
    <property type="entry name" value="gelsolin_S3_like"/>
    <property type="match status" value="1"/>
</dbReference>
<feature type="compositionally biased region" description="Basic and acidic residues" evidence="4">
    <location>
        <begin position="436"/>
        <end position="462"/>
    </location>
</feature>
<name>A0A6F9DD43_9ASCI</name>
<dbReference type="EMBL" id="LR785207">
    <property type="protein sequence ID" value="CAB3246483.1"/>
    <property type="molecule type" value="mRNA"/>
</dbReference>
<evidence type="ECO:0000256" key="4">
    <source>
        <dbReference type="SAM" id="MobiDB-lite"/>
    </source>
</evidence>
<dbReference type="GO" id="GO:0051014">
    <property type="term" value="P:actin filament severing"/>
    <property type="evidence" value="ECO:0007669"/>
    <property type="project" value="TreeGrafter"/>
</dbReference>
<dbReference type="InterPro" id="IPR001611">
    <property type="entry name" value="Leu-rich_rpt"/>
</dbReference>
<feature type="compositionally biased region" description="Basic and acidic residues" evidence="4">
    <location>
        <begin position="416"/>
        <end position="427"/>
    </location>
</feature>
<dbReference type="PROSITE" id="PS51450">
    <property type="entry name" value="LRR"/>
    <property type="match status" value="4"/>
</dbReference>
<dbReference type="InterPro" id="IPR025875">
    <property type="entry name" value="Leu-rich_rpt_4"/>
</dbReference>
<gene>
    <name evidence="6" type="primary">Flii</name>
</gene>
<dbReference type="CDD" id="cd11291">
    <property type="entry name" value="gelsolin_S6_like"/>
    <property type="match status" value="1"/>
</dbReference>
<feature type="domain" description="Gelsolin-like" evidence="5">
    <location>
        <begin position="765"/>
        <end position="833"/>
    </location>
</feature>
<dbReference type="Pfam" id="PF12799">
    <property type="entry name" value="LRR_4"/>
    <property type="match status" value="1"/>
</dbReference>
<keyword evidence="3" id="KW-0009">Actin-binding</keyword>
<dbReference type="GO" id="GO:0005634">
    <property type="term" value="C:nucleus"/>
    <property type="evidence" value="ECO:0007669"/>
    <property type="project" value="TreeGrafter"/>
</dbReference>
<dbReference type="SMART" id="SM00369">
    <property type="entry name" value="LRR_TYP"/>
    <property type="match status" value="9"/>
</dbReference>
<keyword evidence="1" id="KW-0433">Leucine-rich repeat</keyword>
<dbReference type="GO" id="GO:0008154">
    <property type="term" value="P:actin polymerization or depolymerization"/>
    <property type="evidence" value="ECO:0007669"/>
    <property type="project" value="TreeGrafter"/>
</dbReference>
<dbReference type="SMART" id="SM00365">
    <property type="entry name" value="LRR_SD22"/>
    <property type="match status" value="5"/>
</dbReference>
<dbReference type="GO" id="GO:0051015">
    <property type="term" value="F:actin filament binding"/>
    <property type="evidence" value="ECO:0007669"/>
    <property type="project" value="InterPro"/>
</dbReference>
<proteinExistence type="evidence at transcript level"/>
<feature type="domain" description="Gelsolin-like" evidence="5">
    <location>
        <begin position="1163"/>
        <end position="1236"/>
    </location>
</feature>
<keyword evidence="2" id="KW-0677">Repeat</keyword>
<dbReference type="InterPro" id="IPR029006">
    <property type="entry name" value="ADF-H/Gelsolin-like_dom_sf"/>
</dbReference>
<sequence>MAAGVLPFVRGVDLTKYDFKGGLFPDRTRNMTGLRWLKLDNTRMCYLPEELAGLKKLEEVSVAHNELTSLHGDLGSLPRLKSINASHNRLKDPSIPSDIFGLEDLSTFDMSHNQLTTVPRELENCKTVLVLNLGHNQIESIPPQLFINLTELLHLDLSNNKLESLPPQLRRLVHLKTLILNDNPLMHAQMRQLPSMVALTTLRLRNTQRCVTNFPTNLDNLKFLCDVDLSDNELTRVPESLYSLSTLERLNLSHNQIQELSLIIDTWTKMQTLNLSNNQLTSLPTSLCKLQSLQRLFINDNNLDFEGIPASIGKLVNLECFCASDNNLELIPESMCRCLKLRKLVLTNNKLVTLPDSVHLLAKLELLDVRGNPNLVMPPKPVLPSDQNNDSLYNIDFSLNNQLRLIGVVPPGGEQHTAKDTSKDPIARRLRLRRRREQEDSKAEKVLKGMSDVAHDRNKQDTSIDEDDGDTAKSKKRWDESLNKPDLNYSEIFSDEVGQFPGLTIWQIENFYPVCIEDTTYYGKFYVGDCYIILHTEMDDASNLSWKIYYWIGEASSIDKKACSAIHAVNLRNMLGALERTFREEMADESEEFLALFNNDIAYIEGGSASGFYSVEHRTYPVRLYGLHGDRTVTPFPIPIETTSLNPREVLILDNGMTIFVWVGALAKGVKRSKARLIAEKINKYERKDEAEIVMAYQGYEEGDFWQIFGGMPDEIEPNDVTKYIGGRPCLYKVNLGMGYLELPQVKYQLLTEHVTKPPPDVHPSRRLMPSLLDTKNVYILDTHSDVFVWIGRKSPRLVRAAAMKLANEVSAMIHRPSFSIVSKQLEGNESVVFKSWFKNWTDVIKVDYSKAAEKVKSVEVKKDSTNNKIDLSAIFMPRQQPMPDNEATQLMEDWNEDLDVMQGFVLEGKKFVSLPQEEFGKFYAEDCYVFLCRYWAPPDADEEPPEDEEEDQIDDTQCIVYFWQGRDATNMGWLTFTFTLQKKFEALFPGKLEVVKMKQQQENLKFLSHFHEKFVISNGSRKKAAAIEQNQIEDQTQFYHIRSNGGLLSTRCIEIDPNPALLNSEFCYILKVPFNSTDSAGIVYGWIGRIANPNEARLMEDLISFMFGDEFSVQILNEGEEPENFFWVGLGSRCDHYDEEADYLRHARLFRCSNEKGFFSVSEKCADFCQDDLADDDIMVLDNGEFVYLWVGTQTSQVEVKLGLKTTSVYIQHLKSKGIKRRLKLVRKGNEPRAFTRCFHAWVPFKKPATR</sequence>
<evidence type="ECO:0000256" key="1">
    <source>
        <dbReference type="ARBA" id="ARBA00022614"/>
    </source>
</evidence>
<reference evidence="6" key="1">
    <citation type="submission" date="2020-04" db="EMBL/GenBank/DDBJ databases">
        <authorList>
            <person name="Neveu A P."/>
        </authorList>
    </citation>
    <scope>NUCLEOTIDE SEQUENCE</scope>
    <source>
        <tissue evidence="6">Whole embryo</tissue>
    </source>
</reference>
<dbReference type="Pfam" id="PF13855">
    <property type="entry name" value="LRR_8"/>
    <property type="match status" value="1"/>
</dbReference>
<evidence type="ECO:0000256" key="2">
    <source>
        <dbReference type="ARBA" id="ARBA00022737"/>
    </source>
</evidence>
<feature type="region of interest" description="Disordered" evidence="4">
    <location>
        <begin position="408"/>
        <end position="427"/>
    </location>
</feature>
<evidence type="ECO:0000256" key="3">
    <source>
        <dbReference type="ARBA" id="ARBA00023203"/>
    </source>
</evidence>
<dbReference type="SUPFAM" id="SSF52047">
    <property type="entry name" value="RNI-like"/>
    <property type="match status" value="1"/>
</dbReference>
<dbReference type="AlphaFoldDB" id="A0A6F9DD43"/>
<dbReference type="CDD" id="cd11280">
    <property type="entry name" value="gelsolin_like"/>
    <property type="match status" value="2"/>
</dbReference>
<dbReference type="FunFam" id="3.40.20.10:FF:000020">
    <property type="entry name" value="protein flightless-1 homolog isoform X1"/>
    <property type="match status" value="1"/>
</dbReference>
<dbReference type="GO" id="GO:0005546">
    <property type="term" value="F:phosphatidylinositol-4,5-bisphosphate binding"/>
    <property type="evidence" value="ECO:0007669"/>
    <property type="project" value="TreeGrafter"/>
</dbReference>
<dbReference type="PRINTS" id="PR00597">
    <property type="entry name" value="GELSOLIN"/>
</dbReference>
<evidence type="ECO:0000259" key="5">
    <source>
        <dbReference type="Pfam" id="PF00626"/>
    </source>
</evidence>
<dbReference type="InterPro" id="IPR007122">
    <property type="entry name" value="Villin/Gelsolin"/>
</dbReference>
<dbReference type="GO" id="GO:0015629">
    <property type="term" value="C:actin cytoskeleton"/>
    <property type="evidence" value="ECO:0007669"/>
    <property type="project" value="TreeGrafter"/>
</dbReference>
<dbReference type="Pfam" id="PF00626">
    <property type="entry name" value="Gelsolin"/>
    <property type="match status" value="4"/>
</dbReference>
<dbReference type="PANTHER" id="PTHR11977:SF51">
    <property type="entry name" value="PROTEIN FLIGHTLESS-1 HOMOLOG"/>
    <property type="match status" value="1"/>
</dbReference>
<dbReference type="GO" id="GO:0005737">
    <property type="term" value="C:cytoplasm"/>
    <property type="evidence" value="ECO:0007669"/>
    <property type="project" value="TreeGrafter"/>
</dbReference>
<organism evidence="6">
    <name type="scientific">Phallusia mammillata</name>
    <dbReference type="NCBI Taxonomy" id="59560"/>
    <lineage>
        <taxon>Eukaryota</taxon>
        <taxon>Metazoa</taxon>
        <taxon>Chordata</taxon>
        <taxon>Tunicata</taxon>
        <taxon>Ascidiacea</taxon>
        <taxon>Phlebobranchia</taxon>
        <taxon>Ascidiidae</taxon>
        <taxon>Phallusia</taxon>
    </lineage>
</organism>
<protein>
    <submittedName>
        <fullName evidence="6">Protein flightless-1 homolog</fullName>
    </submittedName>
</protein>
<feature type="domain" description="Gelsolin-like" evidence="5">
    <location>
        <begin position="522"/>
        <end position="594"/>
    </location>
</feature>
<dbReference type="PRINTS" id="PR00019">
    <property type="entry name" value="LEURICHRPT"/>
</dbReference>
<dbReference type="FunFam" id="3.80.10.10:FF:000033">
    <property type="entry name" value="FLII, actin remodeling protein"/>
    <property type="match status" value="1"/>
</dbReference>
<dbReference type="SMART" id="SM00262">
    <property type="entry name" value="GEL"/>
    <property type="match status" value="6"/>
</dbReference>
<dbReference type="SMART" id="SM00364">
    <property type="entry name" value="LRR_BAC"/>
    <property type="match status" value="8"/>
</dbReference>
<dbReference type="Gene3D" id="3.80.10.10">
    <property type="entry name" value="Ribonuclease Inhibitor"/>
    <property type="match status" value="2"/>
</dbReference>
<dbReference type="GO" id="GO:0030239">
    <property type="term" value="P:myofibril assembly"/>
    <property type="evidence" value="ECO:0007669"/>
    <property type="project" value="TreeGrafter"/>
</dbReference>
<dbReference type="GO" id="GO:0051016">
    <property type="term" value="P:barbed-end actin filament capping"/>
    <property type="evidence" value="ECO:0007669"/>
    <property type="project" value="TreeGrafter"/>
</dbReference>
<feature type="region of interest" description="Disordered" evidence="4">
    <location>
        <begin position="432"/>
        <end position="478"/>
    </location>
</feature>
<evidence type="ECO:0000313" key="6">
    <source>
        <dbReference type="EMBL" id="CAB3246483.1"/>
    </source>
</evidence>
<dbReference type="FunFam" id="3.80.10.10:FF:000054">
    <property type="entry name" value="FLII, actin remodeling protein"/>
    <property type="match status" value="1"/>
</dbReference>
<dbReference type="CDD" id="cd11290">
    <property type="entry name" value="gelsolin_S1_like"/>
    <property type="match status" value="1"/>
</dbReference>
<feature type="domain" description="Gelsolin-like" evidence="5">
    <location>
        <begin position="634"/>
        <end position="705"/>
    </location>
</feature>
<accession>A0A6F9DD43</accession>